<dbReference type="Proteomes" id="UP001223336">
    <property type="component" value="Unassembled WGS sequence"/>
</dbReference>
<name>A0AA51MPB6_9GAMM</name>
<proteinExistence type="predicted"/>
<evidence type="ECO:0000313" key="2">
    <source>
        <dbReference type="EMBL" id="WML85786.1"/>
    </source>
</evidence>
<sequence length="77" mass="8593">MISPANRVVKIGCIYEDLENLHNLLQICVDSMEPHNVLDLDSTKHVLVMATEKAYTTFPEAKNLHNDMLAALQDGAK</sequence>
<dbReference type="EMBL" id="CP133217">
    <property type="protein sequence ID" value="WML85786.1"/>
    <property type="molecule type" value="Genomic_DNA"/>
</dbReference>
<evidence type="ECO:0000313" key="1">
    <source>
        <dbReference type="EMBL" id="MDQ5771002.1"/>
    </source>
</evidence>
<accession>A0AA51MPB6</accession>
<organism evidence="2">
    <name type="scientific">Thiothrix subterranea</name>
    <dbReference type="NCBI Taxonomy" id="2735563"/>
    <lineage>
        <taxon>Bacteria</taxon>
        <taxon>Pseudomonadati</taxon>
        <taxon>Pseudomonadota</taxon>
        <taxon>Gammaproteobacteria</taxon>
        <taxon>Thiotrichales</taxon>
        <taxon>Thiotrichaceae</taxon>
        <taxon>Thiothrix</taxon>
    </lineage>
</organism>
<protein>
    <submittedName>
        <fullName evidence="2">Uncharacterized protein</fullName>
    </submittedName>
</protein>
<evidence type="ECO:0000313" key="3">
    <source>
        <dbReference type="Proteomes" id="UP001223336"/>
    </source>
</evidence>
<reference evidence="2 3" key="1">
    <citation type="submission" date="2023-08" db="EMBL/GenBank/DDBJ databases">
        <title>New molecular markers tilS and rpoB for phylogenetic and monitoring studies of the genus Thiothrix biodiversity.</title>
        <authorList>
            <person name="Ravin N.V."/>
            <person name="Smolyakov D."/>
            <person name="Markov N.D."/>
            <person name="Beletsky A.V."/>
            <person name="Mardanov A.V."/>
            <person name="Rudenko T.S."/>
            <person name="Grabovich M.Y."/>
        </authorList>
    </citation>
    <scope>NUCLEOTIDE SEQUENCE</scope>
    <source>
        <strain evidence="2">DNT52</strain>
        <strain evidence="1 3">H33</strain>
    </source>
</reference>
<gene>
    <name evidence="1" type="ORF">RCC75_20935</name>
    <name evidence="2" type="ORF">RCG00_15955</name>
</gene>
<dbReference type="AlphaFoldDB" id="A0AA51MPB6"/>
<dbReference type="Proteomes" id="UP001229862">
    <property type="component" value="Chromosome"/>
</dbReference>
<keyword evidence="3" id="KW-1185">Reference proteome</keyword>
<dbReference type="RefSeq" id="WP_308136648.1">
    <property type="nucleotide sequence ID" value="NZ_CP133217.1"/>
</dbReference>
<dbReference type="EMBL" id="JAVFKN010000057">
    <property type="protein sequence ID" value="MDQ5771002.1"/>
    <property type="molecule type" value="Genomic_DNA"/>
</dbReference>